<accession>A0A1A8THP9</accession>
<evidence type="ECO:0000313" key="1">
    <source>
        <dbReference type="EMBL" id="SBS31892.1"/>
    </source>
</evidence>
<keyword evidence="2" id="KW-1185">Reference proteome</keyword>
<dbReference type="STRING" id="1792290.MSP8886_02274"/>
<dbReference type="OrthoDB" id="7055698at2"/>
<sequence length="273" mass="32600">MINKLTALYRGFLAGPDFNHSRNYRFILEDKLLTAEVPESNVSVKSSAVDLHYPYHSKSWFNENRKSFEQHEYVHMLTRMWGYLPLVNLIPDNELGVLTFQLRIKRTEKIDVLDTHALANHVIQEYDNFYNGPEGQNTKVRQEIKERFDRSRNAIIEGKEKEFENYEAEQLGYALANRGYPPLDPAKQIEINNRTWVFYHEWRYNRRSFQDYYCLPLSEHCFLEAEFDHRVDRSDKHNKWKKHALQAQERIMQSITLEDIPEEEGRLIEGQVE</sequence>
<dbReference type="AlphaFoldDB" id="A0A1A8THP9"/>
<organism evidence="1 2">
    <name type="scientific">Marinomonas spartinae</name>
    <dbReference type="NCBI Taxonomy" id="1792290"/>
    <lineage>
        <taxon>Bacteria</taxon>
        <taxon>Pseudomonadati</taxon>
        <taxon>Pseudomonadota</taxon>
        <taxon>Gammaproteobacteria</taxon>
        <taxon>Oceanospirillales</taxon>
        <taxon>Oceanospirillaceae</taxon>
        <taxon>Marinomonas</taxon>
    </lineage>
</organism>
<evidence type="ECO:0000313" key="2">
    <source>
        <dbReference type="Proteomes" id="UP000092544"/>
    </source>
</evidence>
<name>A0A1A8THP9_9GAMM</name>
<dbReference type="EMBL" id="FLOB01000004">
    <property type="protein sequence ID" value="SBS31892.1"/>
    <property type="molecule type" value="Genomic_DNA"/>
</dbReference>
<dbReference type="Proteomes" id="UP000092544">
    <property type="component" value="Unassembled WGS sequence"/>
</dbReference>
<dbReference type="RefSeq" id="WP_067016439.1">
    <property type="nucleotide sequence ID" value="NZ_FLOB01000004.1"/>
</dbReference>
<protein>
    <submittedName>
        <fullName evidence="1">Uncharacterized protein</fullName>
    </submittedName>
</protein>
<proteinExistence type="predicted"/>
<gene>
    <name evidence="1" type="ORF">MSP8886_02274</name>
</gene>
<reference evidence="1 2" key="1">
    <citation type="submission" date="2016-06" db="EMBL/GenBank/DDBJ databases">
        <authorList>
            <person name="Kjaerup R.B."/>
            <person name="Dalgaard T.S."/>
            <person name="Juul-Madsen H.R."/>
        </authorList>
    </citation>
    <scope>NUCLEOTIDE SEQUENCE [LARGE SCALE GENOMIC DNA]</scope>
    <source>
        <strain evidence="1 2">CECT 8886</strain>
    </source>
</reference>